<keyword evidence="3 8" id="KW-0812">Transmembrane</keyword>
<proteinExistence type="predicted"/>
<feature type="domain" description="Major facilitator superfamily (MFS) profile" evidence="9">
    <location>
        <begin position="33"/>
        <end position="523"/>
    </location>
</feature>
<evidence type="ECO:0000313" key="11">
    <source>
        <dbReference type="Proteomes" id="UP000191004"/>
    </source>
</evidence>
<dbReference type="OrthoDB" id="10021397at2759"/>
<feature type="transmembrane region" description="Helical" evidence="8">
    <location>
        <begin position="418"/>
        <end position="438"/>
    </location>
</feature>
<evidence type="ECO:0000256" key="1">
    <source>
        <dbReference type="ARBA" id="ARBA00004141"/>
    </source>
</evidence>
<evidence type="ECO:0000256" key="2">
    <source>
        <dbReference type="ARBA" id="ARBA00022448"/>
    </source>
</evidence>
<sequence>MPPDGQDQTMASNNAQIVPVESKPKHSWRFWAIFPGLCFAILLAGLDTSIVATSLPTISADLNSGALYIWIINGYFLATAAVQPLFGQASDIFGRRIPMLVSISLFTLGSGLCGGAKDTPMLIAARLVQGIGGGGLFVMVDIIVADLVALRDRQKYMSVIMATFALGTFIGPIIGGVIVTDISWRWVFYINLPIGGTALLLVFLFLRVHYKREGTLLARLRRVDLPGNALLMSAVVSILIALTWGGTLYAWDSYHVLVPLLIGAAGLVLFYFHQKYLAVEATMPIRVYSNSVSLLAYILTFLHGIEMSWLSFFLPVYFQVLLEASPLKSGVNLLAIVIPLMPAGIAGGLTIAKTGRYKPTMVAGYALLSIGVGCLTILDSHSSTAKWVIFQIIAGVGGGLALTATLPAVQAPLAESDVAVATASWAFVRSFGSIWGAAIPSAVFNSRVDNLLDTISDPATREIMKRGGAYQHATADFMSSFNGTLKQELVHVYTEGIKESWQVLIAFAVVAVPIALFIREVPLRQELVTEFGLDESEKKEAPGNDETELVTGPVTRE</sequence>
<dbReference type="PANTHER" id="PTHR23501">
    <property type="entry name" value="MAJOR FACILITATOR SUPERFAMILY"/>
    <property type="match status" value="1"/>
</dbReference>
<feature type="transmembrane region" description="Helical" evidence="8">
    <location>
        <begin position="294"/>
        <end position="318"/>
    </location>
</feature>
<dbReference type="GO" id="GO:0022857">
    <property type="term" value="F:transmembrane transporter activity"/>
    <property type="evidence" value="ECO:0007669"/>
    <property type="project" value="InterPro"/>
</dbReference>
<feature type="transmembrane region" description="Helical" evidence="8">
    <location>
        <begin position="229"/>
        <end position="250"/>
    </location>
</feature>
<dbReference type="CDD" id="cd17502">
    <property type="entry name" value="MFS_Azr1_MDR_like"/>
    <property type="match status" value="1"/>
</dbReference>
<dbReference type="InterPro" id="IPR011701">
    <property type="entry name" value="MFS"/>
</dbReference>
<feature type="transmembrane region" description="Helical" evidence="8">
    <location>
        <begin position="500"/>
        <end position="518"/>
    </location>
</feature>
<feature type="region of interest" description="Disordered" evidence="7">
    <location>
        <begin position="534"/>
        <end position="557"/>
    </location>
</feature>
<dbReference type="AlphaFoldDB" id="A0A1T3CWP4"/>
<organism evidence="10 11">
    <name type="scientific">Trichoderma guizhouense</name>
    <dbReference type="NCBI Taxonomy" id="1491466"/>
    <lineage>
        <taxon>Eukaryota</taxon>
        <taxon>Fungi</taxon>
        <taxon>Dikarya</taxon>
        <taxon>Ascomycota</taxon>
        <taxon>Pezizomycotina</taxon>
        <taxon>Sordariomycetes</taxon>
        <taxon>Hypocreomycetidae</taxon>
        <taxon>Hypocreales</taxon>
        <taxon>Hypocreaceae</taxon>
        <taxon>Trichoderma</taxon>
    </lineage>
</organism>
<accession>A0A1T3CWP4</accession>
<dbReference type="Pfam" id="PF07690">
    <property type="entry name" value="MFS_1"/>
    <property type="match status" value="1"/>
</dbReference>
<evidence type="ECO:0000259" key="9">
    <source>
        <dbReference type="PROSITE" id="PS50850"/>
    </source>
</evidence>
<comment type="caution">
    <text evidence="10">The sequence shown here is derived from an EMBL/GenBank/DDBJ whole genome shotgun (WGS) entry which is preliminary data.</text>
</comment>
<feature type="transmembrane region" description="Helical" evidence="8">
    <location>
        <begin position="123"/>
        <end position="144"/>
    </location>
</feature>
<evidence type="ECO:0000313" key="10">
    <source>
        <dbReference type="EMBL" id="OPB45492.1"/>
    </source>
</evidence>
<feature type="transmembrane region" description="Helical" evidence="8">
    <location>
        <begin position="384"/>
        <end position="406"/>
    </location>
</feature>
<evidence type="ECO:0000256" key="3">
    <source>
        <dbReference type="ARBA" id="ARBA00022692"/>
    </source>
</evidence>
<evidence type="ECO:0000256" key="4">
    <source>
        <dbReference type="ARBA" id="ARBA00022989"/>
    </source>
</evidence>
<feature type="transmembrane region" description="Helical" evidence="8">
    <location>
        <begin position="256"/>
        <end position="273"/>
    </location>
</feature>
<evidence type="ECO:0000256" key="6">
    <source>
        <dbReference type="ARBA" id="ARBA00023180"/>
    </source>
</evidence>
<feature type="transmembrane region" description="Helical" evidence="8">
    <location>
        <begin position="98"/>
        <end position="117"/>
    </location>
</feature>
<dbReference type="SUPFAM" id="SSF103473">
    <property type="entry name" value="MFS general substrate transporter"/>
    <property type="match status" value="1"/>
</dbReference>
<dbReference type="Proteomes" id="UP000191004">
    <property type="component" value="Unassembled WGS sequence"/>
</dbReference>
<name>A0A1T3CWP4_9HYPO</name>
<feature type="transmembrane region" description="Helical" evidence="8">
    <location>
        <begin position="30"/>
        <end position="55"/>
    </location>
</feature>
<evidence type="ECO:0000256" key="7">
    <source>
        <dbReference type="SAM" id="MobiDB-lite"/>
    </source>
</evidence>
<feature type="transmembrane region" description="Helical" evidence="8">
    <location>
        <begin position="186"/>
        <end position="208"/>
    </location>
</feature>
<protein>
    <submittedName>
        <fullName evidence="10">MFS transporter</fullName>
    </submittedName>
</protein>
<keyword evidence="6" id="KW-0325">Glycoprotein</keyword>
<dbReference type="GO" id="GO:0005886">
    <property type="term" value="C:plasma membrane"/>
    <property type="evidence" value="ECO:0007669"/>
    <property type="project" value="TreeGrafter"/>
</dbReference>
<dbReference type="PANTHER" id="PTHR23501:SF187">
    <property type="entry name" value="MAJOR FACILITATOR SUPERFAMILY (MFS) PROFILE DOMAIN-CONTAINING PROTEIN"/>
    <property type="match status" value="1"/>
</dbReference>
<dbReference type="InterPro" id="IPR036259">
    <property type="entry name" value="MFS_trans_sf"/>
</dbReference>
<reference evidence="10 11" key="1">
    <citation type="submission" date="2016-04" db="EMBL/GenBank/DDBJ databases">
        <title>Multiple horizontal gene transfer events from other fungi enriched the ability of the initially mycotrophic fungus Trichoderma (Ascomycota) to feed on dead plant biomass.</title>
        <authorList>
            <person name="Atanasova L."/>
            <person name="Chenthamara K."/>
            <person name="Zhang J."/>
            <person name="Grujic M."/>
            <person name="Henrissat B."/>
            <person name="Kuo A."/>
            <person name="Aertz A."/>
            <person name="Salamov A."/>
            <person name="Lipzen A."/>
            <person name="Labutti K."/>
            <person name="Barry K."/>
            <person name="Miao Y."/>
            <person name="Rahimi M.J."/>
            <person name="Shen Q."/>
            <person name="Grigoriev I.V."/>
            <person name="Kubicek C.P."/>
            <person name="Druzhinina I.S."/>
        </authorList>
    </citation>
    <scope>NUCLEOTIDE SEQUENCE [LARGE SCALE GENOMIC DNA]</scope>
    <source>
        <strain evidence="10 11">NJAU 4742</strain>
    </source>
</reference>
<feature type="transmembrane region" description="Helical" evidence="8">
    <location>
        <begin position="359"/>
        <end position="378"/>
    </location>
</feature>
<evidence type="ECO:0000256" key="8">
    <source>
        <dbReference type="SAM" id="Phobius"/>
    </source>
</evidence>
<comment type="subcellular location">
    <subcellularLocation>
        <location evidence="1">Membrane</location>
        <topology evidence="1">Multi-pass membrane protein</topology>
    </subcellularLocation>
</comment>
<feature type="transmembrane region" description="Helical" evidence="8">
    <location>
        <begin position="67"/>
        <end position="86"/>
    </location>
</feature>
<keyword evidence="2" id="KW-0813">Transport</keyword>
<dbReference type="PRINTS" id="PR01036">
    <property type="entry name" value="TCRTETB"/>
</dbReference>
<dbReference type="Gene3D" id="1.20.1720.10">
    <property type="entry name" value="Multidrug resistance protein D"/>
    <property type="match status" value="1"/>
</dbReference>
<feature type="transmembrane region" description="Helical" evidence="8">
    <location>
        <begin position="156"/>
        <end position="180"/>
    </location>
</feature>
<keyword evidence="5 8" id="KW-0472">Membrane</keyword>
<dbReference type="PROSITE" id="PS50850">
    <property type="entry name" value="MFS"/>
    <property type="match status" value="1"/>
</dbReference>
<feature type="transmembrane region" description="Helical" evidence="8">
    <location>
        <begin position="330"/>
        <end position="352"/>
    </location>
</feature>
<keyword evidence="4 8" id="KW-1133">Transmembrane helix</keyword>
<dbReference type="EMBL" id="LVVK01000005">
    <property type="protein sequence ID" value="OPB45492.1"/>
    <property type="molecule type" value="Genomic_DNA"/>
</dbReference>
<gene>
    <name evidence="10" type="ORF">A0O28_0077020</name>
</gene>
<dbReference type="Gene3D" id="1.20.1250.20">
    <property type="entry name" value="MFS general substrate transporter like domains"/>
    <property type="match status" value="1"/>
</dbReference>
<dbReference type="InterPro" id="IPR020846">
    <property type="entry name" value="MFS_dom"/>
</dbReference>
<keyword evidence="11" id="KW-1185">Reference proteome</keyword>
<evidence type="ECO:0000256" key="5">
    <source>
        <dbReference type="ARBA" id="ARBA00023136"/>
    </source>
</evidence>